<evidence type="ECO:0000259" key="13">
    <source>
        <dbReference type="Pfam" id="PF23609"/>
    </source>
</evidence>
<organism evidence="14 15">
    <name type="scientific">Bos mutus grunniens</name>
    <name type="common">Wild yak</name>
    <name type="synonym">Bos grunniens</name>
    <dbReference type="NCBI Taxonomy" id="30521"/>
    <lineage>
        <taxon>Eukaryota</taxon>
        <taxon>Metazoa</taxon>
        <taxon>Chordata</taxon>
        <taxon>Craniata</taxon>
        <taxon>Vertebrata</taxon>
        <taxon>Euteleostomi</taxon>
        <taxon>Mammalia</taxon>
        <taxon>Eutheria</taxon>
        <taxon>Laurasiatheria</taxon>
        <taxon>Artiodactyla</taxon>
        <taxon>Ruminantia</taxon>
        <taxon>Pecora</taxon>
        <taxon>Bovidae</taxon>
        <taxon>Bovinae</taxon>
        <taxon>Bos</taxon>
    </lineage>
</organism>
<dbReference type="GO" id="GO:0016567">
    <property type="term" value="P:protein ubiquitination"/>
    <property type="evidence" value="ECO:0007669"/>
    <property type="project" value="TreeGrafter"/>
</dbReference>
<dbReference type="GO" id="GO:0000938">
    <property type="term" value="C:GARP complex"/>
    <property type="evidence" value="ECO:0007669"/>
    <property type="project" value="Ensembl"/>
</dbReference>
<comment type="function">
    <text evidence="9">Acts as a component of endosomal retrieval machinery that is involved in protein transport from early endosomes to either recycling endosomes or the trans-Golgi network. Mediates the recruitment of Golgi-associated retrograde protein (GARP) complex to the trans-Golgi network and controls early endosome-to-Golgi transport of internalized protein. Promotes the recycling of internalized transferrin receptor (TFRC) to the plasma membrane through interaction with endosome-associated recycling protein (EARP) complex. Controls proper insulin distribution and secretion, and retention of cargo in mature dense core vesicles. Required for the stability of the endosome-associated retrograde protein (EARP) complex subunits and for proper localization and association of EARP with membranes.</text>
</comment>
<dbReference type="PROSITE" id="PS50082">
    <property type="entry name" value="WD_REPEATS_2"/>
    <property type="match status" value="1"/>
</dbReference>
<keyword evidence="15" id="KW-1185">Reference proteome</keyword>
<evidence type="ECO:0000313" key="14">
    <source>
        <dbReference type="Ensembl" id="ENSBGRP00000022684.1"/>
    </source>
</evidence>
<dbReference type="InterPro" id="IPR059104">
    <property type="entry name" value="Beta-prop_EIPR1-like"/>
</dbReference>
<feature type="repeat" description="WD" evidence="11">
    <location>
        <begin position="224"/>
        <end position="260"/>
    </location>
</feature>
<evidence type="ECO:0000256" key="6">
    <source>
        <dbReference type="ARBA" id="ARBA00031119"/>
    </source>
</evidence>
<feature type="region of interest" description="Disordered" evidence="12">
    <location>
        <begin position="313"/>
        <end position="349"/>
    </location>
</feature>
<comment type="similarity">
    <text evidence="1">Belongs to the WD repeat EIPR1 family.</text>
</comment>
<reference evidence="14" key="2">
    <citation type="submission" date="2025-08" db="UniProtKB">
        <authorList>
            <consortium name="Ensembl"/>
        </authorList>
    </citation>
    <scope>IDENTIFICATION</scope>
</reference>
<evidence type="ECO:0000256" key="4">
    <source>
        <dbReference type="ARBA" id="ARBA00022737"/>
    </source>
</evidence>
<feature type="region of interest" description="Disordered" evidence="12">
    <location>
        <begin position="410"/>
        <end position="461"/>
    </location>
</feature>
<protein>
    <recommendedName>
        <fullName evidence="2">EARP and GARP complex-interacting protein 1</fullName>
    </recommendedName>
    <alternativeName>
        <fullName evidence="5">Endosome-associated recycling protein-interacting protein</fullName>
    </alternativeName>
    <alternativeName>
        <fullName evidence="7">Golgi-associated retrograde protein-interacting protein</fullName>
    </alternativeName>
    <alternativeName>
        <fullName evidence="8">Tumor-suppressing STF cDNA 1 protein</fullName>
    </alternativeName>
    <alternativeName>
        <fullName evidence="6">Tumor-suppressing subchromosomal transferable fragment candidate gene 1 protein</fullName>
    </alternativeName>
</protein>
<dbReference type="PANTHER" id="PTHR14205:SF15">
    <property type="entry name" value="EARP AND GARP COMPLEX-INTERACTING PROTEIN 1"/>
    <property type="match status" value="1"/>
</dbReference>
<dbReference type="InterPro" id="IPR019775">
    <property type="entry name" value="WD40_repeat_CS"/>
</dbReference>
<reference evidence="14" key="3">
    <citation type="submission" date="2025-09" db="UniProtKB">
        <authorList>
            <consortium name="Ensembl"/>
        </authorList>
    </citation>
    <scope>IDENTIFICATION</scope>
</reference>
<evidence type="ECO:0000256" key="8">
    <source>
        <dbReference type="ARBA" id="ARBA00032320"/>
    </source>
</evidence>
<evidence type="ECO:0000256" key="3">
    <source>
        <dbReference type="ARBA" id="ARBA00022574"/>
    </source>
</evidence>
<evidence type="ECO:0000256" key="5">
    <source>
        <dbReference type="ARBA" id="ARBA00030387"/>
    </source>
</evidence>
<evidence type="ECO:0000256" key="11">
    <source>
        <dbReference type="PROSITE-ProRule" id="PRU00221"/>
    </source>
</evidence>
<keyword evidence="4" id="KW-0677">Repeat</keyword>
<reference evidence="14" key="1">
    <citation type="submission" date="2019-05" db="EMBL/GenBank/DDBJ databases">
        <authorList>
            <person name="Zhang S."/>
            <person name="Liu J."/>
        </authorList>
    </citation>
    <scope>NUCLEOTIDE SEQUENCE [LARGE SCALE GENOMIC DNA]</scope>
</reference>
<accession>A0A8B9XJ30</accession>
<dbReference type="AlphaFoldDB" id="A0A8B9XJ30"/>
<dbReference type="SUPFAM" id="SSF101908">
    <property type="entry name" value="Putative isomerase YbhE"/>
    <property type="match status" value="1"/>
</dbReference>
<dbReference type="InterPro" id="IPR001680">
    <property type="entry name" value="WD40_rpt"/>
</dbReference>
<evidence type="ECO:0000256" key="2">
    <source>
        <dbReference type="ARBA" id="ARBA00022275"/>
    </source>
</evidence>
<dbReference type="Proteomes" id="UP000694520">
    <property type="component" value="Chromosome 7"/>
</dbReference>
<feature type="compositionally biased region" description="Basic and acidic residues" evidence="12">
    <location>
        <begin position="322"/>
        <end position="331"/>
    </location>
</feature>
<evidence type="ECO:0000256" key="9">
    <source>
        <dbReference type="ARBA" id="ARBA00045334"/>
    </source>
</evidence>
<evidence type="ECO:0000256" key="1">
    <source>
        <dbReference type="ARBA" id="ARBA00005672"/>
    </source>
</evidence>
<proteinExistence type="inferred from homology"/>
<name>A0A8B9XJ30_BOSMU</name>
<evidence type="ECO:0000313" key="15">
    <source>
        <dbReference type="Proteomes" id="UP000694520"/>
    </source>
</evidence>
<keyword evidence="3 11" id="KW-0853">WD repeat</keyword>
<dbReference type="FunFam" id="2.130.10.10:FF:000156">
    <property type="entry name" value="protein TSSC1 isoform X1"/>
    <property type="match status" value="1"/>
</dbReference>
<comment type="subunit">
    <text evidence="10">Interacts with two multisubunit tethering complexes: EARP composed of VPS50, VPS51, VPS52 and VPS53 subunits and GARP complex composed of VPS51, VPS52, VPS53 and VPS54 subunits. Interacts with SNAP29.</text>
</comment>
<dbReference type="PROSITE" id="PS50294">
    <property type="entry name" value="WD_REPEATS_REGION"/>
    <property type="match status" value="1"/>
</dbReference>
<feature type="domain" description="EIPR1-like beta-propeller" evidence="13">
    <location>
        <begin position="7"/>
        <end position="299"/>
    </location>
</feature>
<dbReference type="SMART" id="SM00320">
    <property type="entry name" value="WD40"/>
    <property type="match status" value="3"/>
</dbReference>
<dbReference type="PANTHER" id="PTHR14205">
    <property type="entry name" value="WD-REPEAT PROTEIN"/>
    <property type="match status" value="1"/>
</dbReference>
<dbReference type="GO" id="GO:1905281">
    <property type="term" value="P:positive regulation of retrograde transport, endosome to Golgi"/>
    <property type="evidence" value="ECO:0007669"/>
    <property type="project" value="Ensembl"/>
</dbReference>
<dbReference type="GO" id="GO:0005802">
    <property type="term" value="C:trans-Golgi network"/>
    <property type="evidence" value="ECO:0007669"/>
    <property type="project" value="Ensembl"/>
</dbReference>
<sequence length="461" mass="50929">MEDDAPVIYGLEFQARALTPQTAETDAIRFLVGTQSLKYDNQIHVIDFDDENNIINKNVLLHQVGEIWHISASPSDKGVLATCYNKTADSKVVTCAAVWRMPLELEPGGQDSPEDAASPAHALELLCHLEPAARGSTACVAWEPAGDGKRVISLADNHILLWDLQESSSQAMLASSASLEGKGQLKFTTGRWSPHHNCSQVATANDTAIRGWDTRTMSQIYCIESAHGQLVRDLDFNPNKQYYLASCGDDCKVKFWDTRNVAEPVKTLEEHSHWVWNVRYNHSHDQLVLTGSSDSRVILSNMVSISSEPFGHLVDDDDLSDQEERRLEEKSLCQTPPDHQPFSTQPPSAEHKHVLLQGSWRRCRAVDGTPPWPEPGAPAGQCHRHLRGTRGQCVRRGLVLSRPLAVRLPELRREARHQPRAPGAEVPHPAVSAGPPRDCSRGVWGPGFPGRAPSDTGAHEQ</sequence>
<gene>
    <name evidence="14" type="primary">EIPR1</name>
</gene>
<dbReference type="InterPro" id="IPR040323">
    <property type="entry name" value="EIPR1"/>
</dbReference>
<evidence type="ECO:0000256" key="12">
    <source>
        <dbReference type="SAM" id="MobiDB-lite"/>
    </source>
</evidence>
<evidence type="ECO:0000256" key="10">
    <source>
        <dbReference type="ARBA" id="ARBA00046965"/>
    </source>
</evidence>
<dbReference type="Gene3D" id="2.130.10.10">
    <property type="entry name" value="YVTN repeat-like/Quinoprotein amine dehydrogenase"/>
    <property type="match status" value="1"/>
</dbReference>
<dbReference type="GO" id="GO:1990745">
    <property type="term" value="C:EARP complex"/>
    <property type="evidence" value="ECO:0007669"/>
    <property type="project" value="Ensembl"/>
</dbReference>
<dbReference type="Ensembl" id="ENSBGRT00000026192.1">
    <property type="protein sequence ID" value="ENSBGRP00000022684.1"/>
    <property type="gene ID" value="ENSBGRG00000014158.1"/>
</dbReference>
<dbReference type="GO" id="GO:2001137">
    <property type="term" value="P:positive regulation of endocytic recycling"/>
    <property type="evidence" value="ECO:0007669"/>
    <property type="project" value="Ensembl"/>
</dbReference>
<dbReference type="PROSITE" id="PS00678">
    <property type="entry name" value="WD_REPEATS_1"/>
    <property type="match status" value="1"/>
</dbReference>
<dbReference type="GeneTree" id="ENSGT00730000111137"/>
<dbReference type="Pfam" id="PF23609">
    <property type="entry name" value="Beta-prop_EIPR1"/>
    <property type="match status" value="1"/>
</dbReference>
<evidence type="ECO:0000256" key="7">
    <source>
        <dbReference type="ARBA" id="ARBA00031581"/>
    </source>
</evidence>
<dbReference type="InterPro" id="IPR015943">
    <property type="entry name" value="WD40/YVTN_repeat-like_dom_sf"/>
</dbReference>